<feature type="transmembrane region" description="Helical" evidence="6">
    <location>
        <begin position="20"/>
        <end position="40"/>
    </location>
</feature>
<protein>
    <submittedName>
        <fullName evidence="9">Putative permease</fullName>
    </submittedName>
</protein>
<evidence type="ECO:0000259" key="8">
    <source>
        <dbReference type="Pfam" id="PF12704"/>
    </source>
</evidence>
<dbReference type="Pfam" id="PF12704">
    <property type="entry name" value="MacB_PCD"/>
    <property type="match status" value="2"/>
</dbReference>
<name>A0A4R8DQN3_9BACT</name>
<dbReference type="EMBL" id="SODV01000001">
    <property type="protein sequence ID" value="TDW99714.1"/>
    <property type="molecule type" value="Genomic_DNA"/>
</dbReference>
<dbReference type="InterPro" id="IPR025857">
    <property type="entry name" value="MacB_PCD"/>
</dbReference>
<dbReference type="AlphaFoldDB" id="A0A4R8DQN3"/>
<accession>A0A4R8DQN3</accession>
<keyword evidence="10" id="KW-1185">Reference proteome</keyword>
<evidence type="ECO:0000259" key="7">
    <source>
        <dbReference type="Pfam" id="PF02687"/>
    </source>
</evidence>
<feature type="domain" description="ABC3 transporter permease C-terminal" evidence="7">
    <location>
        <begin position="300"/>
        <end position="417"/>
    </location>
</feature>
<comment type="subcellular location">
    <subcellularLocation>
        <location evidence="1">Cell membrane</location>
        <topology evidence="1">Multi-pass membrane protein</topology>
    </subcellularLocation>
</comment>
<organism evidence="9 10">
    <name type="scientific">Dinghuibacter silviterrae</name>
    <dbReference type="NCBI Taxonomy" id="1539049"/>
    <lineage>
        <taxon>Bacteria</taxon>
        <taxon>Pseudomonadati</taxon>
        <taxon>Bacteroidota</taxon>
        <taxon>Chitinophagia</taxon>
        <taxon>Chitinophagales</taxon>
        <taxon>Chitinophagaceae</taxon>
        <taxon>Dinghuibacter</taxon>
    </lineage>
</organism>
<feature type="transmembrane region" description="Helical" evidence="6">
    <location>
        <begin position="735"/>
        <end position="755"/>
    </location>
</feature>
<evidence type="ECO:0000313" key="10">
    <source>
        <dbReference type="Proteomes" id="UP000294498"/>
    </source>
</evidence>
<proteinExistence type="predicted"/>
<feature type="domain" description="MacB-like periplasmic core" evidence="8">
    <location>
        <begin position="19"/>
        <end position="245"/>
    </location>
</feature>
<sequence length="806" mass="89228">MNSSVTIILRSLRRQKEFSLLNVLGLGVGIGSALLLFLLIRNELSYDTYHSKRDRIYRVVSTETYRNGTMDYDGDAPIPLVDALRQEFPEVEAATDVFLDGAQFIVPGPGGSEKKFKEAINYAEPSFFQIFDRPWIQGDPKTGLTDLQTMAISKTIARRWFGGEQDVVGRIVYMGDHRAPFRITGVVADPPGNTDLQIHIFVSFATFRRDYPTQFTDPTSWDSFSSNVQCYFLLKKGATIASMNRYLPHFVAEHYTPLFEHSDSRDSSFFQPFKDMHFDTQLGSPGNGGINYNQLLSLGLIGCFLLLVACINFVNLATALSVNRAREVGVRKVLGSNRRQLLARFMGETAFLVVCSALLGCILAELALGPVCHLLQKDIDRIALLSPGALVFLLVTMVILTVLSGFYPGMVLSGFNPVGALKSKISARTFGGLSLRRALVVFQFLVAQLLIIGTIVVLRQMHYFKSRPMGFDKDAVAVIRLSQGDTKNAYFKNQVLGIPGVRSATLCNGTPATDGIWSNGFIFDNHPHPEGFEAIYKFADADYLSTFQVPMLAGRPLFPSDTVHDIVVNETLMRKLGVRSPDKILGKTIQLLTANSPKATIVGVTRDFVTTSMKDRIAPLILTTGNSQYFLLSVRLDPALIGPAMSHIEEVFNRTFPERIFDNNFLDDKIVGFYQAEAQTATLFKVFAGLAILISCLGLYGLVSFMAVQKTKEVGIRKVLGASVKSIVILFSREFTLLVGIAFALAAPLGYIAMHHWLQNYYFRTDIGWDVFALSVVASILIAWATVGYRSVRAALADPVKAIKYE</sequence>
<feature type="domain" description="MacB-like periplasmic core" evidence="8">
    <location>
        <begin position="534"/>
        <end position="638"/>
    </location>
</feature>
<evidence type="ECO:0000256" key="6">
    <source>
        <dbReference type="SAM" id="Phobius"/>
    </source>
</evidence>
<dbReference type="Proteomes" id="UP000294498">
    <property type="component" value="Unassembled WGS sequence"/>
</dbReference>
<feature type="domain" description="ABC3 transporter permease C-terminal" evidence="7">
    <location>
        <begin position="686"/>
        <end position="793"/>
    </location>
</feature>
<evidence type="ECO:0000256" key="1">
    <source>
        <dbReference type="ARBA" id="ARBA00004651"/>
    </source>
</evidence>
<gene>
    <name evidence="9" type="ORF">EDB95_0724</name>
</gene>
<keyword evidence="3 6" id="KW-0812">Transmembrane</keyword>
<evidence type="ECO:0000256" key="2">
    <source>
        <dbReference type="ARBA" id="ARBA00022475"/>
    </source>
</evidence>
<dbReference type="PANTHER" id="PTHR30572">
    <property type="entry name" value="MEMBRANE COMPONENT OF TRANSPORTER-RELATED"/>
    <property type="match status" value="1"/>
</dbReference>
<evidence type="ECO:0000256" key="5">
    <source>
        <dbReference type="ARBA" id="ARBA00023136"/>
    </source>
</evidence>
<dbReference type="GO" id="GO:0005886">
    <property type="term" value="C:plasma membrane"/>
    <property type="evidence" value="ECO:0007669"/>
    <property type="project" value="UniProtKB-SubCell"/>
</dbReference>
<feature type="transmembrane region" description="Helical" evidence="6">
    <location>
        <begin position="388"/>
        <end position="418"/>
    </location>
</feature>
<feature type="transmembrane region" description="Helical" evidence="6">
    <location>
        <begin position="439"/>
        <end position="458"/>
    </location>
</feature>
<evidence type="ECO:0000313" key="9">
    <source>
        <dbReference type="EMBL" id="TDW99714.1"/>
    </source>
</evidence>
<reference evidence="9 10" key="1">
    <citation type="submission" date="2019-03" db="EMBL/GenBank/DDBJ databases">
        <title>Genomic Encyclopedia of Type Strains, Phase IV (KMG-IV): sequencing the most valuable type-strain genomes for metagenomic binning, comparative biology and taxonomic classification.</title>
        <authorList>
            <person name="Goeker M."/>
        </authorList>
    </citation>
    <scope>NUCLEOTIDE SEQUENCE [LARGE SCALE GENOMIC DNA]</scope>
    <source>
        <strain evidence="9 10">DSM 100059</strain>
    </source>
</reference>
<dbReference type="OrthoDB" id="1451596at2"/>
<evidence type="ECO:0000256" key="4">
    <source>
        <dbReference type="ARBA" id="ARBA00022989"/>
    </source>
</evidence>
<feature type="transmembrane region" description="Helical" evidence="6">
    <location>
        <begin position="341"/>
        <end position="368"/>
    </location>
</feature>
<evidence type="ECO:0000256" key="3">
    <source>
        <dbReference type="ARBA" id="ARBA00022692"/>
    </source>
</evidence>
<keyword evidence="5 6" id="KW-0472">Membrane</keyword>
<feature type="transmembrane region" description="Helical" evidence="6">
    <location>
        <begin position="686"/>
        <end position="708"/>
    </location>
</feature>
<comment type="caution">
    <text evidence="9">The sequence shown here is derived from an EMBL/GenBank/DDBJ whole genome shotgun (WGS) entry which is preliminary data.</text>
</comment>
<feature type="transmembrane region" description="Helical" evidence="6">
    <location>
        <begin position="295"/>
        <end position="320"/>
    </location>
</feature>
<dbReference type="PANTHER" id="PTHR30572:SF18">
    <property type="entry name" value="ABC-TYPE MACROLIDE FAMILY EXPORT SYSTEM PERMEASE COMPONENT 2"/>
    <property type="match status" value="1"/>
</dbReference>
<keyword evidence="4 6" id="KW-1133">Transmembrane helix</keyword>
<keyword evidence="2" id="KW-1003">Cell membrane</keyword>
<dbReference type="GO" id="GO:0022857">
    <property type="term" value="F:transmembrane transporter activity"/>
    <property type="evidence" value="ECO:0007669"/>
    <property type="project" value="TreeGrafter"/>
</dbReference>
<dbReference type="InterPro" id="IPR050250">
    <property type="entry name" value="Macrolide_Exporter_MacB"/>
</dbReference>
<dbReference type="Pfam" id="PF02687">
    <property type="entry name" value="FtsX"/>
    <property type="match status" value="2"/>
</dbReference>
<dbReference type="InterPro" id="IPR003838">
    <property type="entry name" value="ABC3_permease_C"/>
</dbReference>
<dbReference type="RefSeq" id="WP_133990649.1">
    <property type="nucleotide sequence ID" value="NZ_SODV01000001.1"/>
</dbReference>
<feature type="transmembrane region" description="Helical" evidence="6">
    <location>
        <begin position="767"/>
        <end position="787"/>
    </location>
</feature>